<dbReference type="EMBL" id="JXAL01000003">
    <property type="protein sequence ID" value="KIL36952.1"/>
    <property type="molecule type" value="Genomic_DNA"/>
</dbReference>
<protein>
    <submittedName>
        <fullName evidence="3">Uncharacterized protein</fullName>
    </submittedName>
</protein>
<comment type="caution">
    <text evidence="3">The sequence shown here is derived from an EMBL/GenBank/DDBJ whole genome shotgun (WGS) entry which is preliminary data.</text>
</comment>
<evidence type="ECO:0000313" key="3">
    <source>
        <dbReference type="EMBL" id="KIL36952.1"/>
    </source>
</evidence>
<name>A0ABR5A7S7_9BACL</name>
<accession>A0ABR5A7S7</accession>
<evidence type="ECO:0000256" key="2">
    <source>
        <dbReference type="SAM" id="Phobius"/>
    </source>
</evidence>
<dbReference type="RefSeq" id="WP_041060178.1">
    <property type="nucleotide sequence ID" value="NZ_JXAL01000003.1"/>
</dbReference>
<sequence length="338" mass="37158">MDKDSRIEQQIRHFYDSVPNVDDALPLKEHLLKHEDSRMAWYLLGKQYEGQGQQAKAAYCFGQAGEIYEAFEDKPAPKLPDERSEVRRSRKSRGAGWFIGSALILALAGLAILLFENFSPAEGGAGAVADERGQSTGKTISIVRTSGAIQPKTPEYGIGAPDVIAGISELDGDGRKQLKEFLTGYNPSQRVLVVRSPKVGKWTDWIKSGKPVASLTREGDESKAEIMWYDPKWCVCIPHESKAVQTGMRGWKPLQEEKLLLSSAMLRYRQRTGKWTDTPESLAGAYPRNTMAGWTEAMTAWFHELKTVKERKPSANAGWPSSSGPAEGGGTPAASSAK</sequence>
<feature type="region of interest" description="Disordered" evidence="1">
    <location>
        <begin position="312"/>
        <end position="338"/>
    </location>
</feature>
<reference evidence="3 4" key="1">
    <citation type="submission" date="2014-12" db="EMBL/GenBank/DDBJ databases">
        <title>Draft genome sequence of Cohnella kolymensis strain B-2846.</title>
        <authorList>
            <person name="Karlyshev A.V."/>
            <person name="Kudryashova E.B."/>
        </authorList>
    </citation>
    <scope>NUCLEOTIDE SEQUENCE [LARGE SCALE GENOMIC DNA]</scope>
    <source>
        <strain evidence="3 4">VKM B-2846</strain>
    </source>
</reference>
<proteinExistence type="predicted"/>
<keyword evidence="4" id="KW-1185">Reference proteome</keyword>
<dbReference type="Proteomes" id="UP000054526">
    <property type="component" value="Unassembled WGS sequence"/>
</dbReference>
<gene>
    <name evidence="3" type="ORF">SD71_04365</name>
</gene>
<organism evidence="3 4">
    <name type="scientific">Cohnella kolymensis</name>
    <dbReference type="NCBI Taxonomy" id="1590652"/>
    <lineage>
        <taxon>Bacteria</taxon>
        <taxon>Bacillati</taxon>
        <taxon>Bacillota</taxon>
        <taxon>Bacilli</taxon>
        <taxon>Bacillales</taxon>
        <taxon>Paenibacillaceae</taxon>
        <taxon>Cohnella</taxon>
    </lineage>
</organism>
<keyword evidence="2" id="KW-0812">Transmembrane</keyword>
<keyword evidence="2" id="KW-0472">Membrane</keyword>
<evidence type="ECO:0000313" key="4">
    <source>
        <dbReference type="Proteomes" id="UP000054526"/>
    </source>
</evidence>
<evidence type="ECO:0000256" key="1">
    <source>
        <dbReference type="SAM" id="MobiDB-lite"/>
    </source>
</evidence>
<keyword evidence="2" id="KW-1133">Transmembrane helix</keyword>
<feature type="transmembrane region" description="Helical" evidence="2">
    <location>
        <begin position="95"/>
        <end position="115"/>
    </location>
</feature>